<evidence type="ECO:0000313" key="2">
    <source>
        <dbReference type="EMBL" id="BDU71772.1"/>
    </source>
</evidence>
<sequence length="381" mass="40979">MRIGVLGTQARDLVNFRGHLLSELAKAGHEAFGIAPGGDEATRDALAALGATYVPIRLDRTGLNPFGEALSFLRLWRTLRGLRLDLLLCYELKSVAFGTLAARLAGVPRRYAMITGRGTTLQGATSSTQEKLVRAVVTRLYRMALPRTQGVLFQNQDDCDFFGELGMLPASVPRRIINGSGVDLDHFARQPLPEGTATFLFVGRLLKNKGVFELVEACRILARRGVPFHARMLGPLDTNPNGITAGQLEAWVGEGSVAYLGELADVRPALAAAHVMVLPSYGEGTPRSVLEALAVGRAVVTTDAPGCKEVVAEGVNGHRVPVGDATALADAMEHLARDPELIARFAQEGRRLAERKYDVRLVTADIIDFMNCGKGKAHGAH</sequence>
<dbReference type="GO" id="GO:0016757">
    <property type="term" value="F:glycosyltransferase activity"/>
    <property type="evidence" value="ECO:0007669"/>
    <property type="project" value="UniProtKB-ARBA"/>
</dbReference>
<dbReference type="KEGG" id="msil:METEAL_09460"/>
<name>A0AA48GI96_9BACT</name>
<feature type="domain" description="Glycosyltransferase subfamily 4-like N-terminal" evidence="1">
    <location>
        <begin position="19"/>
        <end position="144"/>
    </location>
</feature>
<keyword evidence="3" id="KW-1185">Reference proteome</keyword>
<dbReference type="SUPFAM" id="SSF53756">
    <property type="entry name" value="UDP-Glycosyltransferase/glycogen phosphorylase"/>
    <property type="match status" value="1"/>
</dbReference>
<dbReference type="EMBL" id="AP027080">
    <property type="protein sequence ID" value="BDU71772.1"/>
    <property type="molecule type" value="Genomic_DNA"/>
</dbReference>
<dbReference type="InterPro" id="IPR028098">
    <property type="entry name" value="Glyco_trans_4-like_N"/>
</dbReference>
<dbReference type="PANTHER" id="PTHR12526">
    <property type="entry name" value="GLYCOSYLTRANSFERASE"/>
    <property type="match status" value="1"/>
</dbReference>
<evidence type="ECO:0000313" key="3">
    <source>
        <dbReference type="Proteomes" id="UP001238179"/>
    </source>
</evidence>
<dbReference type="Pfam" id="PF13692">
    <property type="entry name" value="Glyco_trans_1_4"/>
    <property type="match status" value="1"/>
</dbReference>
<accession>A0AA48GI96</accession>
<dbReference type="AlphaFoldDB" id="A0AA48GI96"/>
<gene>
    <name evidence="2" type="ORF">METEAL_09460</name>
</gene>
<dbReference type="Pfam" id="PF13579">
    <property type="entry name" value="Glyco_trans_4_4"/>
    <property type="match status" value="1"/>
</dbReference>
<evidence type="ECO:0000259" key="1">
    <source>
        <dbReference type="Pfam" id="PF13579"/>
    </source>
</evidence>
<protein>
    <submittedName>
        <fullName evidence="2">Glycosyl transferase</fullName>
    </submittedName>
</protein>
<dbReference type="Gene3D" id="3.40.50.2000">
    <property type="entry name" value="Glycogen Phosphorylase B"/>
    <property type="match status" value="2"/>
</dbReference>
<dbReference type="Proteomes" id="UP001238179">
    <property type="component" value="Chromosome"/>
</dbReference>
<keyword evidence="2" id="KW-0808">Transferase</keyword>
<dbReference type="PANTHER" id="PTHR12526:SF638">
    <property type="entry name" value="SPORE COAT PROTEIN SA"/>
    <property type="match status" value="1"/>
</dbReference>
<organism evidence="2 3">
    <name type="scientific">Mesoterricola silvestris</name>
    <dbReference type="NCBI Taxonomy" id="2927979"/>
    <lineage>
        <taxon>Bacteria</taxon>
        <taxon>Pseudomonadati</taxon>
        <taxon>Acidobacteriota</taxon>
        <taxon>Holophagae</taxon>
        <taxon>Holophagales</taxon>
        <taxon>Holophagaceae</taxon>
        <taxon>Mesoterricola</taxon>
    </lineage>
</organism>
<proteinExistence type="predicted"/>
<dbReference type="CDD" id="cd03808">
    <property type="entry name" value="GT4_CapM-like"/>
    <property type="match status" value="1"/>
</dbReference>
<dbReference type="RefSeq" id="WP_316414675.1">
    <property type="nucleotide sequence ID" value="NZ_AP027080.1"/>
</dbReference>
<reference evidence="3" key="1">
    <citation type="journal article" date="2023" name="Int. J. Syst. Evol. Microbiol.">
        <title>Mesoterricola silvestris gen. nov., sp. nov., Mesoterricola sediminis sp. nov., Geothrix oryzae sp. nov., Geothrix edaphica sp. nov., Geothrix rubra sp. nov., and Geothrix limicola sp. nov., six novel members of Acidobacteriota isolated from soils.</title>
        <authorList>
            <person name="Itoh H."/>
            <person name="Sugisawa Y."/>
            <person name="Mise K."/>
            <person name="Xu Z."/>
            <person name="Kuniyasu M."/>
            <person name="Ushijima N."/>
            <person name="Kawano K."/>
            <person name="Kobayashi E."/>
            <person name="Shiratori Y."/>
            <person name="Masuda Y."/>
            <person name="Senoo K."/>
        </authorList>
    </citation>
    <scope>NUCLEOTIDE SEQUENCE [LARGE SCALE GENOMIC DNA]</scope>
    <source>
        <strain evidence="3">W79</strain>
    </source>
</reference>